<name>A0ABW8CAY6_9ACTN</name>
<accession>A0ABW8CAY6</accession>
<protein>
    <submittedName>
        <fullName evidence="5">Helix-turn-helix domain-containing protein</fullName>
    </submittedName>
</protein>
<evidence type="ECO:0000313" key="6">
    <source>
        <dbReference type="Proteomes" id="UP001614394"/>
    </source>
</evidence>
<keyword evidence="6" id="KW-1185">Reference proteome</keyword>
<dbReference type="Gene3D" id="1.10.10.60">
    <property type="entry name" value="Homeodomain-like"/>
    <property type="match status" value="1"/>
</dbReference>
<evidence type="ECO:0000256" key="3">
    <source>
        <dbReference type="ARBA" id="ARBA00023163"/>
    </source>
</evidence>
<evidence type="ECO:0000259" key="4">
    <source>
        <dbReference type="PROSITE" id="PS01124"/>
    </source>
</evidence>
<dbReference type="InterPro" id="IPR046532">
    <property type="entry name" value="DUF6597"/>
</dbReference>
<dbReference type="Pfam" id="PF20240">
    <property type="entry name" value="DUF6597"/>
    <property type="match status" value="1"/>
</dbReference>
<reference evidence="5 6" key="1">
    <citation type="submission" date="2024-10" db="EMBL/GenBank/DDBJ databases">
        <title>The Natural Products Discovery Center: Release of the First 8490 Sequenced Strains for Exploring Actinobacteria Biosynthetic Diversity.</title>
        <authorList>
            <person name="Kalkreuter E."/>
            <person name="Kautsar S.A."/>
            <person name="Yang D."/>
            <person name="Bader C.D."/>
            <person name="Teijaro C.N."/>
            <person name="Fluegel L."/>
            <person name="Davis C.M."/>
            <person name="Simpson J.R."/>
            <person name="Lauterbach L."/>
            <person name="Steele A.D."/>
            <person name="Gui C."/>
            <person name="Meng S."/>
            <person name="Li G."/>
            <person name="Viehrig K."/>
            <person name="Ye F."/>
            <person name="Su P."/>
            <person name="Kiefer A.F."/>
            <person name="Nichols A."/>
            <person name="Cepeda A.J."/>
            <person name="Yan W."/>
            <person name="Fan B."/>
            <person name="Jiang Y."/>
            <person name="Adhikari A."/>
            <person name="Zheng C.-J."/>
            <person name="Schuster L."/>
            <person name="Cowan T.M."/>
            <person name="Smanski M.J."/>
            <person name="Chevrette M.G."/>
            <person name="De Carvalho L.P.S."/>
            <person name="Shen B."/>
        </authorList>
    </citation>
    <scope>NUCLEOTIDE SEQUENCE [LARGE SCALE GENOMIC DNA]</scope>
    <source>
        <strain evidence="5 6">NPDC053399</strain>
    </source>
</reference>
<dbReference type="SUPFAM" id="SSF46689">
    <property type="entry name" value="Homeodomain-like"/>
    <property type="match status" value="1"/>
</dbReference>
<dbReference type="EMBL" id="JBITYG010000007">
    <property type="protein sequence ID" value="MFI9103598.1"/>
    <property type="molecule type" value="Genomic_DNA"/>
</dbReference>
<dbReference type="PANTHER" id="PTHR46796:SF15">
    <property type="entry name" value="BLL1074 PROTEIN"/>
    <property type="match status" value="1"/>
</dbReference>
<dbReference type="InterPro" id="IPR018060">
    <property type="entry name" value="HTH_AraC"/>
</dbReference>
<dbReference type="SMART" id="SM00342">
    <property type="entry name" value="HTH_ARAC"/>
    <property type="match status" value="1"/>
</dbReference>
<organism evidence="5 6">
    <name type="scientific">Streptomyces fildesensis</name>
    <dbReference type="NCBI Taxonomy" id="375757"/>
    <lineage>
        <taxon>Bacteria</taxon>
        <taxon>Bacillati</taxon>
        <taxon>Actinomycetota</taxon>
        <taxon>Actinomycetes</taxon>
        <taxon>Kitasatosporales</taxon>
        <taxon>Streptomycetaceae</taxon>
        <taxon>Streptomyces</taxon>
    </lineage>
</organism>
<dbReference type="Proteomes" id="UP001614394">
    <property type="component" value="Unassembled WGS sequence"/>
</dbReference>
<dbReference type="InterPro" id="IPR050204">
    <property type="entry name" value="AraC_XylS_family_regulators"/>
</dbReference>
<dbReference type="Pfam" id="PF12833">
    <property type="entry name" value="HTH_18"/>
    <property type="match status" value="1"/>
</dbReference>
<evidence type="ECO:0000256" key="2">
    <source>
        <dbReference type="ARBA" id="ARBA00023125"/>
    </source>
</evidence>
<keyword evidence="3" id="KW-0804">Transcription</keyword>
<keyword evidence="2" id="KW-0238">DNA-binding</keyword>
<feature type="domain" description="HTH araC/xylS-type" evidence="4">
    <location>
        <begin position="170"/>
        <end position="268"/>
    </location>
</feature>
<dbReference type="RefSeq" id="WP_399652856.1">
    <property type="nucleotide sequence ID" value="NZ_JBITYG010000007.1"/>
</dbReference>
<evidence type="ECO:0000313" key="5">
    <source>
        <dbReference type="EMBL" id="MFI9103598.1"/>
    </source>
</evidence>
<sequence>MWHRQCPAGTWEVARQLPHPALRPGVLQYRGFRMDLGGSRRRLELPSGSVTVVFNFGRPLRVTCASSGRVLASSSAPVVAGMLTRPSIGEHSGRLHGMEVALQPWAAFRLFDTPMRELADAMAPADPVIGARCQILSDALADAPGWPERFALLDTALRLWTEKGTTPCPRTIHAWDQLRASGGTMPVRELAASTGWSERHLERRFLEQIGLSPKGAGRVLRLRQALTMMAEGKSSADVAMECRFYDQAHFNREFKAMTGHAPSRFMAIRTLGSSGPPAVDRLEGQVTSAVLGA</sequence>
<dbReference type="InterPro" id="IPR009057">
    <property type="entry name" value="Homeodomain-like_sf"/>
</dbReference>
<comment type="caution">
    <text evidence="5">The sequence shown here is derived from an EMBL/GenBank/DDBJ whole genome shotgun (WGS) entry which is preliminary data.</text>
</comment>
<gene>
    <name evidence="5" type="ORF">ACIGXA_24030</name>
</gene>
<proteinExistence type="predicted"/>
<dbReference type="PANTHER" id="PTHR46796">
    <property type="entry name" value="HTH-TYPE TRANSCRIPTIONAL ACTIVATOR RHAS-RELATED"/>
    <property type="match status" value="1"/>
</dbReference>
<evidence type="ECO:0000256" key="1">
    <source>
        <dbReference type="ARBA" id="ARBA00023015"/>
    </source>
</evidence>
<dbReference type="PROSITE" id="PS01124">
    <property type="entry name" value="HTH_ARAC_FAMILY_2"/>
    <property type="match status" value="1"/>
</dbReference>
<keyword evidence="1" id="KW-0805">Transcription regulation</keyword>